<keyword evidence="4" id="KW-1185">Reference proteome</keyword>
<dbReference type="InterPro" id="IPR009370">
    <property type="entry name" value="YutD-like"/>
</dbReference>
<evidence type="ECO:0000313" key="4">
    <source>
        <dbReference type="Proteomes" id="UP000051054"/>
    </source>
</evidence>
<proteinExistence type="predicted"/>
<gene>
    <name evidence="3" type="ORF">FC40_GL000419</name>
</gene>
<dbReference type="PIRSF" id="PIRSF012565">
    <property type="entry name" value="DUF1027"/>
    <property type="match status" value="1"/>
</dbReference>
<dbReference type="AlphaFoldDB" id="A0A0R1WN06"/>
<feature type="compositionally biased region" description="Basic residues" evidence="2">
    <location>
        <begin position="149"/>
        <end position="168"/>
    </location>
</feature>
<reference evidence="3 4" key="1">
    <citation type="journal article" date="2015" name="Genome Announc.">
        <title>Expanding the biotechnology potential of lactobacilli through comparative genomics of 213 strains and associated genera.</title>
        <authorList>
            <person name="Sun Z."/>
            <person name="Harris H.M."/>
            <person name="McCann A."/>
            <person name="Guo C."/>
            <person name="Argimon S."/>
            <person name="Zhang W."/>
            <person name="Yang X."/>
            <person name="Jeffery I.B."/>
            <person name="Cooney J.C."/>
            <person name="Kagawa T.F."/>
            <person name="Liu W."/>
            <person name="Song Y."/>
            <person name="Salvetti E."/>
            <person name="Wrobel A."/>
            <person name="Rasinkangas P."/>
            <person name="Parkhill J."/>
            <person name="Rea M.C."/>
            <person name="O'Sullivan O."/>
            <person name="Ritari J."/>
            <person name="Douillard F.P."/>
            <person name="Paul Ross R."/>
            <person name="Yang R."/>
            <person name="Briner A.E."/>
            <person name="Felis G.E."/>
            <person name="de Vos W.M."/>
            <person name="Barrangou R."/>
            <person name="Klaenhammer T.R."/>
            <person name="Caufield P.W."/>
            <person name="Cui Y."/>
            <person name="Zhang H."/>
            <person name="O'Toole P.W."/>
        </authorList>
    </citation>
    <scope>NUCLEOTIDE SEQUENCE [LARGE SCALE GENOMIC DNA]</scope>
    <source>
        <strain evidence="3 4">DSM 18933</strain>
    </source>
</reference>
<feature type="region of interest" description="Disordered" evidence="2">
    <location>
        <begin position="146"/>
        <end position="211"/>
    </location>
</feature>
<evidence type="ECO:0000313" key="3">
    <source>
        <dbReference type="EMBL" id="KRM19255.1"/>
    </source>
</evidence>
<feature type="disulfide bond" evidence="1">
    <location>
        <begin position="126"/>
        <end position="130"/>
    </location>
</feature>
<dbReference type="Proteomes" id="UP000051054">
    <property type="component" value="Unassembled WGS sequence"/>
</dbReference>
<protein>
    <recommendedName>
        <fullName evidence="5">Transcriptional regulator</fullName>
    </recommendedName>
</protein>
<evidence type="ECO:0008006" key="5">
    <source>
        <dbReference type="Google" id="ProtNLM"/>
    </source>
</evidence>
<organism evidence="3 4">
    <name type="scientific">Ligilactobacillus hayakitensis DSM 18933 = JCM 14209</name>
    <dbReference type="NCBI Taxonomy" id="1423755"/>
    <lineage>
        <taxon>Bacteria</taxon>
        <taxon>Bacillati</taxon>
        <taxon>Bacillota</taxon>
        <taxon>Bacilli</taxon>
        <taxon>Lactobacillales</taxon>
        <taxon>Lactobacillaceae</taxon>
        <taxon>Ligilactobacillus</taxon>
    </lineage>
</organism>
<dbReference type="EMBL" id="AZGD01000081">
    <property type="protein sequence ID" value="KRM19255.1"/>
    <property type="molecule type" value="Genomic_DNA"/>
</dbReference>
<dbReference type="Gene3D" id="3.50.4.20">
    <property type="match status" value="1"/>
</dbReference>
<dbReference type="STRING" id="1423755.FC40_GL000419"/>
<dbReference type="PATRIC" id="fig|1423755.3.peg.461"/>
<evidence type="ECO:0000256" key="1">
    <source>
        <dbReference type="PIRSR" id="PIRSR012565-1"/>
    </source>
</evidence>
<dbReference type="InterPro" id="IPR038141">
    <property type="entry name" value="YutD-like_sf"/>
</dbReference>
<dbReference type="Pfam" id="PF06265">
    <property type="entry name" value="YutD-like"/>
    <property type="match status" value="1"/>
</dbReference>
<name>A0A0R1WN06_9LACO</name>
<sequence length="211" mass="24984">MLKKSIFKKEDKRGMSLNSEKKVRREQQLAKKAEAIEAYANEVVVIDDVRVEIDGKSYDLVENFHNGFISEKVGERFSQILTKYDYIVGDWGYNQLRMRGFYAEDSKKGLPYQNISRLQDYLNEYCNFGCAYFVLHNLEVQPPEPIPAKIRKKSSKKKSQEKRNKKKNNAFMSEKKYNVRNKKKPNKKNVKLRNANKKHNPNQRHFTIRQK</sequence>
<accession>A0A0R1WN06</accession>
<comment type="caution">
    <text evidence="3">The sequence shown here is derived from an EMBL/GenBank/DDBJ whole genome shotgun (WGS) entry which is preliminary data.</text>
</comment>
<feature type="compositionally biased region" description="Basic residues" evidence="2">
    <location>
        <begin position="178"/>
        <end position="211"/>
    </location>
</feature>
<dbReference type="eggNOG" id="COG4470">
    <property type="taxonomic scope" value="Bacteria"/>
</dbReference>
<keyword evidence="1" id="KW-1015">Disulfide bond</keyword>
<evidence type="ECO:0000256" key="2">
    <source>
        <dbReference type="SAM" id="MobiDB-lite"/>
    </source>
</evidence>